<protein>
    <submittedName>
        <fullName evidence="1">Uncharacterized protein</fullName>
    </submittedName>
</protein>
<dbReference type="EMBL" id="BARS01024569">
    <property type="protein sequence ID" value="GAG09454.1"/>
    <property type="molecule type" value="Genomic_DNA"/>
</dbReference>
<name>X0UUF1_9ZZZZ</name>
<dbReference type="AlphaFoldDB" id="X0UUF1"/>
<organism evidence="1">
    <name type="scientific">marine sediment metagenome</name>
    <dbReference type="NCBI Taxonomy" id="412755"/>
    <lineage>
        <taxon>unclassified sequences</taxon>
        <taxon>metagenomes</taxon>
        <taxon>ecological metagenomes</taxon>
    </lineage>
</organism>
<reference evidence="1" key="1">
    <citation type="journal article" date="2014" name="Front. Microbiol.">
        <title>High frequency of phylogenetically diverse reductive dehalogenase-homologous genes in deep subseafloor sedimentary metagenomes.</title>
        <authorList>
            <person name="Kawai M."/>
            <person name="Futagami T."/>
            <person name="Toyoda A."/>
            <person name="Takaki Y."/>
            <person name="Nishi S."/>
            <person name="Hori S."/>
            <person name="Arai W."/>
            <person name="Tsubouchi T."/>
            <person name="Morono Y."/>
            <person name="Uchiyama I."/>
            <person name="Ito T."/>
            <person name="Fujiyama A."/>
            <person name="Inagaki F."/>
            <person name="Takami H."/>
        </authorList>
    </citation>
    <scope>NUCLEOTIDE SEQUENCE</scope>
    <source>
        <strain evidence="1">Expedition CK06-06</strain>
    </source>
</reference>
<sequence>MKSVALQIKNGVLFPFSKEDADDIGEFKDNQILNAKISGVTKERSYQQLKLFMQACRAVARNTEDPNWNHFEKVKMQCKVALGLYETDKDGNKICIVLPDSSSNDEYLVIFKYRSIGYDTLKHLEACDFFNEAFDLMADFLGTTVEQLLEFSDEEW</sequence>
<accession>X0UUF1</accession>
<evidence type="ECO:0000313" key="1">
    <source>
        <dbReference type="EMBL" id="GAG09454.1"/>
    </source>
</evidence>
<proteinExistence type="predicted"/>
<comment type="caution">
    <text evidence="1">The sequence shown here is derived from an EMBL/GenBank/DDBJ whole genome shotgun (WGS) entry which is preliminary data.</text>
</comment>
<gene>
    <name evidence="1" type="ORF">S01H1_38996</name>
</gene>